<evidence type="ECO:0000256" key="1">
    <source>
        <dbReference type="ARBA" id="ARBA00000085"/>
    </source>
</evidence>
<keyword evidence="9" id="KW-0067">ATP-binding</keyword>
<feature type="transmembrane region" description="Helical" evidence="10">
    <location>
        <begin position="12"/>
        <end position="37"/>
    </location>
</feature>
<dbReference type="InterPro" id="IPR036890">
    <property type="entry name" value="HATPase_C_sf"/>
</dbReference>
<keyword evidence="8 13" id="KW-0418">Kinase</keyword>
<feature type="domain" description="HAMP" evidence="12">
    <location>
        <begin position="174"/>
        <end position="226"/>
    </location>
</feature>
<keyword evidence="4" id="KW-1003">Cell membrane</keyword>
<dbReference type="SUPFAM" id="SSF55874">
    <property type="entry name" value="ATPase domain of HSP90 chaperone/DNA topoisomerase II/histidine kinase"/>
    <property type="match status" value="1"/>
</dbReference>
<protein>
    <recommendedName>
        <fullName evidence="3">histidine kinase</fullName>
        <ecNumber evidence="3">2.7.13.3</ecNumber>
    </recommendedName>
</protein>
<dbReference type="EMBL" id="FONH01000016">
    <property type="protein sequence ID" value="SFF41067.1"/>
    <property type="molecule type" value="Genomic_DNA"/>
</dbReference>
<dbReference type="InterPro" id="IPR004358">
    <property type="entry name" value="Sig_transdc_His_kin-like_C"/>
</dbReference>
<dbReference type="GO" id="GO:0005886">
    <property type="term" value="C:plasma membrane"/>
    <property type="evidence" value="ECO:0007669"/>
    <property type="project" value="UniProtKB-SubCell"/>
</dbReference>
<evidence type="ECO:0000256" key="9">
    <source>
        <dbReference type="ARBA" id="ARBA00022840"/>
    </source>
</evidence>
<dbReference type="STRING" id="500610.SAMN02799615_03467"/>
<evidence type="ECO:0000256" key="5">
    <source>
        <dbReference type="ARBA" id="ARBA00022553"/>
    </source>
</evidence>
<sequence>MKWGGLRASLLPVRYFAGAALFYVLLLMMLGGLFGWLEATEWAEASARYERAKMQGLYRLIEQRYLVTPRQDWEALTKAMKSDFAYPFRLIDHEQARKELPDAEHASLAEGLIVLDAERVNSYKAISGTPMVVALNPYAMSVYGEDESNALLEEIAPWLIIAMGLALPFYVLVYRLWRDIHLLYGVASRLGAGDLSTRADKLSNRLIVPLGHIFNRMADDIQRLLEAQHLLAQAVVHEIRTPLARMRFGLDLMDGAGDAASRNSYRASIEADIDSLDRLAEDSMAYARVDRCGSVNRGYVDARRFIDTCRAELASGGKATVTFADPDIAGFRADAELVKLALRNLIGNARRYASDRIEVSLCRVDEAILFVVEDDGPGVPAGLRGRIYEPFVQVRNGGGNCGLGLALVRVVAEKHGGWCDVGDSKLGGALFRLALSA</sequence>
<dbReference type="Gene3D" id="1.10.287.130">
    <property type="match status" value="1"/>
</dbReference>
<evidence type="ECO:0000256" key="10">
    <source>
        <dbReference type="SAM" id="Phobius"/>
    </source>
</evidence>
<dbReference type="GO" id="GO:0000155">
    <property type="term" value="F:phosphorelay sensor kinase activity"/>
    <property type="evidence" value="ECO:0007669"/>
    <property type="project" value="InterPro"/>
</dbReference>
<evidence type="ECO:0000259" key="12">
    <source>
        <dbReference type="PROSITE" id="PS50885"/>
    </source>
</evidence>
<dbReference type="SMART" id="SM00388">
    <property type="entry name" value="HisKA"/>
    <property type="match status" value="1"/>
</dbReference>
<dbReference type="SMART" id="SM00387">
    <property type="entry name" value="HATPase_c"/>
    <property type="match status" value="1"/>
</dbReference>
<gene>
    <name evidence="13" type="ORF">SAMN02799615_03467</name>
</gene>
<evidence type="ECO:0000256" key="8">
    <source>
        <dbReference type="ARBA" id="ARBA00022777"/>
    </source>
</evidence>
<dbReference type="EC" id="2.7.13.3" evidence="3"/>
<dbReference type="PANTHER" id="PTHR44936:SF10">
    <property type="entry name" value="SENSOR PROTEIN RSTB"/>
    <property type="match status" value="1"/>
</dbReference>
<dbReference type="InterPro" id="IPR003661">
    <property type="entry name" value="HisK_dim/P_dom"/>
</dbReference>
<evidence type="ECO:0000313" key="13">
    <source>
        <dbReference type="EMBL" id="SFF41067.1"/>
    </source>
</evidence>
<dbReference type="Pfam" id="PF00512">
    <property type="entry name" value="HisKA"/>
    <property type="match status" value="1"/>
</dbReference>
<keyword evidence="10" id="KW-1133">Transmembrane helix</keyword>
<dbReference type="InterPro" id="IPR050980">
    <property type="entry name" value="2C_sensor_his_kinase"/>
</dbReference>
<evidence type="ECO:0000256" key="2">
    <source>
        <dbReference type="ARBA" id="ARBA00004651"/>
    </source>
</evidence>
<evidence type="ECO:0000256" key="7">
    <source>
        <dbReference type="ARBA" id="ARBA00022741"/>
    </source>
</evidence>
<keyword evidence="10" id="KW-0812">Transmembrane</keyword>
<dbReference type="InterPro" id="IPR003660">
    <property type="entry name" value="HAMP_dom"/>
</dbReference>
<keyword evidence="5" id="KW-0597">Phosphoprotein</keyword>
<keyword evidence="7" id="KW-0547">Nucleotide-binding</keyword>
<proteinExistence type="predicted"/>
<dbReference type="InterPro" id="IPR005467">
    <property type="entry name" value="His_kinase_dom"/>
</dbReference>
<evidence type="ECO:0000313" key="14">
    <source>
        <dbReference type="Proteomes" id="UP000199477"/>
    </source>
</evidence>
<feature type="domain" description="Histidine kinase" evidence="11">
    <location>
        <begin position="234"/>
        <end position="437"/>
    </location>
</feature>
<feature type="transmembrane region" description="Helical" evidence="10">
    <location>
        <begin position="155"/>
        <end position="174"/>
    </location>
</feature>
<dbReference type="PANTHER" id="PTHR44936">
    <property type="entry name" value="SENSOR PROTEIN CREC"/>
    <property type="match status" value="1"/>
</dbReference>
<evidence type="ECO:0000256" key="6">
    <source>
        <dbReference type="ARBA" id="ARBA00022679"/>
    </source>
</evidence>
<evidence type="ECO:0000256" key="4">
    <source>
        <dbReference type="ARBA" id="ARBA00022475"/>
    </source>
</evidence>
<keyword evidence="14" id="KW-1185">Reference proteome</keyword>
<evidence type="ECO:0000256" key="3">
    <source>
        <dbReference type="ARBA" id="ARBA00012438"/>
    </source>
</evidence>
<organism evidence="13 14">
    <name type="scientific">Dyella marensis</name>
    <dbReference type="NCBI Taxonomy" id="500610"/>
    <lineage>
        <taxon>Bacteria</taxon>
        <taxon>Pseudomonadati</taxon>
        <taxon>Pseudomonadota</taxon>
        <taxon>Gammaproteobacteria</taxon>
        <taxon>Lysobacterales</taxon>
        <taxon>Rhodanobacteraceae</taxon>
        <taxon>Dyella</taxon>
    </lineage>
</organism>
<dbReference type="CDD" id="cd06225">
    <property type="entry name" value="HAMP"/>
    <property type="match status" value="1"/>
</dbReference>
<reference evidence="14" key="1">
    <citation type="submission" date="2016-10" db="EMBL/GenBank/DDBJ databases">
        <authorList>
            <person name="Varghese N."/>
            <person name="Submissions S."/>
        </authorList>
    </citation>
    <scope>NUCLEOTIDE SEQUENCE [LARGE SCALE GENOMIC DNA]</scope>
    <source>
        <strain evidence="14">UNC178MFTsu3.1</strain>
    </source>
</reference>
<dbReference type="PROSITE" id="PS50109">
    <property type="entry name" value="HIS_KIN"/>
    <property type="match status" value="1"/>
</dbReference>
<comment type="catalytic activity">
    <reaction evidence="1">
        <text>ATP + protein L-histidine = ADP + protein N-phospho-L-histidine.</text>
        <dbReference type="EC" id="2.7.13.3"/>
    </reaction>
</comment>
<dbReference type="InterPro" id="IPR036097">
    <property type="entry name" value="HisK_dim/P_sf"/>
</dbReference>
<dbReference type="AlphaFoldDB" id="A0A1I2IJ43"/>
<dbReference type="Proteomes" id="UP000199477">
    <property type="component" value="Unassembled WGS sequence"/>
</dbReference>
<dbReference type="Pfam" id="PF02518">
    <property type="entry name" value="HATPase_c"/>
    <property type="match status" value="1"/>
</dbReference>
<dbReference type="GO" id="GO:0005524">
    <property type="term" value="F:ATP binding"/>
    <property type="evidence" value="ECO:0007669"/>
    <property type="project" value="UniProtKB-KW"/>
</dbReference>
<dbReference type="InterPro" id="IPR003594">
    <property type="entry name" value="HATPase_dom"/>
</dbReference>
<evidence type="ECO:0000259" key="11">
    <source>
        <dbReference type="PROSITE" id="PS50109"/>
    </source>
</evidence>
<dbReference type="PROSITE" id="PS50885">
    <property type="entry name" value="HAMP"/>
    <property type="match status" value="1"/>
</dbReference>
<comment type="subcellular location">
    <subcellularLocation>
        <location evidence="2">Cell membrane</location>
        <topology evidence="2">Multi-pass membrane protein</topology>
    </subcellularLocation>
</comment>
<dbReference type="CDD" id="cd00082">
    <property type="entry name" value="HisKA"/>
    <property type="match status" value="1"/>
</dbReference>
<keyword evidence="6" id="KW-0808">Transferase</keyword>
<dbReference type="Gene3D" id="3.30.565.10">
    <property type="entry name" value="Histidine kinase-like ATPase, C-terminal domain"/>
    <property type="match status" value="1"/>
</dbReference>
<dbReference type="SUPFAM" id="SSF47384">
    <property type="entry name" value="Homodimeric domain of signal transducing histidine kinase"/>
    <property type="match status" value="1"/>
</dbReference>
<keyword evidence="10" id="KW-0472">Membrane</keyword>
<name>A0A1I2IJ43_9GAMM</name>
<accession>A0A1I2IJ43</accession>
<dbReference type="PRINTS" id="PR00344">
    <property type="entry name" value="BCTRLSENSOR"/>
</dbReference>